<dbReference type="AlphaFoldDB" id="A0A6H1ZSI8"/>
<feature type="transmembrane region" description="Helical" evidence="1">
    <location>
        <begin position="6"/>
        <end position="26"/>
    </location>
</feature>
<dbReference type="EMBL" id="MT144185">
    <property type="protein sequence ID" value="QJA50277.1"/>
    <property type="molecule type" value="Genomic_DNA"/>
</dbReference>
<evidence type="ECO:0000313" key="3">
    <source>
        <dbReference type="EMBL" id="QJH98399.1"/>
    </source>
</evidence>
<keyword evidence="1" id="KW-0812">Transmembrane</keyword>
<accession>A0A6H1ZSI8</accession>
<reference evidence="2" key="1">
    <citation type="submission" date="2020-03" db="EMBL/GenBank/DDBJ databases">
        <title>The deep terrestrial virosphere.</title>
        <authorList>
            <person name="Holmfeldt K."/>
            <person name="Nilsson E."/>
            <person name="Simone D."/>
            <person name="Lopez-Fernandez M."/>
            <person name="Wu X."/>
            <person name="de Brujin I."/>
            <person name="Lundin D."/>
            <person name="Andersson A."/>
            <person name="Bertilsson S."/>
            <person name="Dopson M."/>
        </authorList>
    </citation>
    <scope>NUCLEOTIDE SEQUENCE</scope>
    <source>
        <strain evidence="2">TM448A01681</strain>
        <strain evidence="3">TM448B01302</strain>
    </source>
</reference>
<name>A0A6H1ZSI8_9ZZZZ</name>
<evidence type="ECO:0000313" key="2">
    <source>
        <dbReference type="EMBL" id="QJA50277.1"/>
    </source>
</evidence>
<sequence>MTDKNINRIFGALMVILVAIAGYFCIKVIIEQPLEQPLEGISSIEASQSTSTAAMEGGAAFSSEQIREIATTTPLGVAPSGDARVGAVILDSVVITSSTPYSLIIKNATSTTDISSTTVAVINNNSSDAVAGTYPLGIVLDRGLILQFESGFYGSYVISWK</sequence>
<evidence type="ECO:0000256" key="1">
    <source>
        <dbReference type="SAM" id="Phobius"/>
    </source>
</evidence>
<dbReference type="EMBL" id="MT144731">
    <property type="protein sequence ID" value="QJH98399.1"/>
    <property type="molecule type" value="Genomic_DNA"/>
</dbReference>
<proteinExistence type="predicted"/>
<keyword evidence="1" id="KW-1133">Transmembrane helix</keyword>
<keyword evidence="1" id="KW-0472">Membrane</keyword>
<protein>
    <submittedName>
        <fullName evidence="2">Uncharacterized protein</fullName>
    </submittedName>
</protein>
<organism evidence="2">
    <name type="scientific">viral metagenome</name>
    <dbReference type="NCBI Taxonomy" id="1070528"/>
    <lineage>
        <taxon>unclassified sequences</taxon>
        <taxon>metagenomes</taxon>
        <taxon>organismal metagenomes</taxon>
    </lineage>
</organism>
<gene>
    <name evidence="2" type="ORF">TM448A01681_0003</name>
    <name evidence="3" type="ORF">TM448B01302_0003</name>
</gene>